<dbReference type="EMBL" id="CAJOBP010054706">
    <property type="protein sequence ID" value="CAF4828012.1"/>
    <property type="molecule type" value="Genomic_DNA"/>
</dbReference>
<dbReference type="Proteomes" id="UP000663873">
    <property type="component" value="Unassembled WGS sequence"/>
</dbReference>
<gene>
    <name evidence="1" type="ORF">TIS948_LOCUS9648</name>
    <name evidence="2" type="ORF">UJA718_LOCUS42467</name>
</gene>
<comment type="caution">
    <text evidence="1">The sequence shown here is derived from an EMBL/GenBank/DDBJ whole genome shotgun (WGS) entry which is preliminary data.</text>
</comment>
<evidence type="ECO:0000313" key="2">
    <source>
        <dbReference type="EMBL" id="CAF4828012.1"/>
    </source>
</evidence>
<evidence type="ECO:0000313" key="4">
    <source>
        <dbReference type="Proteomes" id="UP000663873"/>
    </source>
</evidence>
<name>A0A817PBN1_9BILA</name>
<sequence>GTCLCTCPSCSGTTCAGVTCNQPPKSSCPKGTTTTETPGTVLVYKYRHHFIFIFQCLLSFVNHL</sequence>
<accession>A0A817PBN1</accession>
<feature type="non-terminal residue" evidence="1">
    <location>
        <position position="1"/>
    </location>
</feature>
<keyword evidence="4" id="KW-1185">Reference proteome</keyword>
<dbReference type="EMBL" id="CAJNXB010001251">
    <property type="protein sequence ID" value="CAF3149948.1"/>
    <property type="molecule type" value="Genomic_DNA"/>
</dbReference>
<evidence type="ECO:0000313" key="3">
    <source>
        <dbReference type="Proteomes" id="UP000663825"/>
    </source>
</evidence>
<organism evidence="1 3">
    <name type="scientific">Rotaria socialis</name>
    <dbReference type="NCBI Taxonomy" id="392032"/>
    <lineage>
        <taxon>Eukaryota</taxon>
        <taxon>Metazoa</taxon>
        <taxon>Spiralia</taxon>
        <taxon>Gnathifera</taxon>
        <taxon>Rotifera</taxon>
        <taxon>Eurotatoria</taxon>
        <taxon>Bdelloidea</taxon>
        <taxon>Philodinida</taxon>
        <taxon>Philodinidae</taxon>
        <taxon>Rotaria</taxon>
    </lineage>
</organism>
<reference evidence="1" key="1">
    <citation type="submission" date="2021-02" db="EMBL/GenBank/DDBJ databases">
        <authorList>
            <person name="Nowell W R."/>
        </authorList>
    </citation>
    <scope>NUCLEOTIDE SEQUENCE</scope>
</reference>
<dbReference type="Proteomes" id="UP000663825">
    <property type="component" value="Unassembled WGS sequence"/>
</dbReference>
<dbReference type="AlphaFoldDB" id="A0A817PBN1"/>
<protein>
    <submittedName>
        <fullName evidence="1">Uncharacterized protein</fullName>
    </submittedName>
</protein>
<proteinExistence type="predicted"/>
<evidence type="ECO:0000313" key="1">
    <source>
        <dbReference type="EMBL" id="CAF3149948.1"/>
    </source>
</evidence>